<dbReference type="Pfam" id="PF01844">
    <property type="entry name" value="HNH"/>
    <property type="match status" value="1"/>
</dbReference>
<proteinExistence type="predicted"/>
<dbReference type="InterPro" id="IPR003615">
    <property type="entry name" value="HNH_nuc"/>
</dbReference>
<dbReference type="CDD" id="cd00085">
    <property type="entry name" value="HNHc"/>
    <property type="match status" value="1"/>
</dbReference>
<dbReference type="EMBL" id="LAZR01061948">
    <property type="protein sequence ID" value="KKK62534.1"/>
    <property type="molecule type" value="Genomic_DNA"/>
</dbReference>
<evidence type="ECO:0000259" key="1">
    <source>
        <dbReference type="SMART" id="SM00507"/>
    </source>
</evidence>
<evidence type="ECO:0000313" key="2">
    <source>
        <dbReference type="EMBL" id="KKK62534.1"/>
    </source>
</evidence>
<dbReference type="PANTHER" id="PTHR33877">
    <property type="entry name" value="SLL1193 PROTEIN"/>
    <property type="match status" value="1"/>
</dbReference>
<dbReference type="GO" id="GO:0008270">
    <property type="term" value="F:zinc ion binding"/>
    <property type="evidence" value="ECO:0007669"/>
    <property type="project" value="InterPro"/>
</dbReference>
<dbReference type="GO" id="GO:0004519">
    <property type="term" value="F:endonuclease activity"/>
    <property type="evidence" value="ECO:0007669"/>
    <property type="project" value="InterPro"/>
</dbReference>
<protein>
    <recommendedName>
        <fullName evidence="1">HNH nuclease domain-containing protein</fullName>
    </recommendedName>
</protein>
<dbReference type="PANTHER" id="PTHR33877:SF2">
    <property type="entry name" value="OS07G0170200 PROTEIN"/>
    <property type="match status" value="1"/>
</dbReference>
<dbReference type="InterPro" id="IPR052892">
    <property type="entry name" value="NA-targeting_endonuclease"/>
</dbReference>
<sequence length="229" mass="25349">MGKLIELSGKRFGRLKVIARAKSETGHGKHAHWKCVCNCGNMSVVRSNLLRTGNTQSCGCLVLAKDLTSQVFGKLRVLKRDGTNSTGEPLWKCKCSCGNITTPQGRLLKNGQSTSCGCNKKYNNLKHGLSGTSEYNRIALSKRKARKLANGGSHTAQEILDLFDKQKSRCYYCGKKLTDWHQDHKTPFSRGGTDNIDNIVISCPRCNLSKGSKTEEEFYTFHSDTKTPA</sequence>
<accession>A0A0F8Z7Z9</accession>
<dbReference type="InterPro" id="IPR002711">
    <property type="entry name" value="HNH"/>
</dbReference>
<dbReference type="Gene3D" id="1.10.30.50">
    <property type="match status" value="1"/>
</dbReference>
<organism evidence="2">
    <name type="scientific">marine sediment metagenome</name>
    <dbReference type="NCBI Taxonomy" id="412755"/>
    <lineage>
        <taxon>unclassified sequences</taxon>
        <taxon>metagenomes</taxon>
        <taxon>ecological metagenomes</taxon>
    </lineage>
</organism>
<dbReference type="GO" id="GO:0003676">
    <property type="term" value="F:nucleic acid binding"/>
    <property type="evidence" value="ECO:0007669"/>
    <property type="project" value="InterPro"/>
</dbReference>
<gene>
    <name evidence="2" type="ORF">LCGC14_3003380</name>
</gene>
<dbReference type="AlphaFoldDB" id="A0A0F8Z7Z9"/>
<comment type="caution">
    <text evidence="2">The sequence shown here is derived from an EMBL/GenBank/DDBJ whole genome shotgun (WGS) entry which is preliminary data.</text>
</comment>
<name>A0A0F8Z7Z9_9ZZZZ</name>
<reference evidence="2" key="1">
    <citation type="journal article" date="2015" name="Nature">
        <title>Complex archaea that bridge the gap between prokaryotes and eukaryotes.</title>
        <authorList>
            <person name="Spang A."/>
            <person name="Saw J.H."/>
            <person name="Jorgensen S.L."/>
            <person name="Zaremba-Niedzwiedzka K."/>
            <person name="Martijn J."/>
            <person name="Lind A.E."/>
            <person name="van Eijk R."/>
            <person name="Schleper C."/>
            <person name="Guy L."/>
            <person name="Ettema T.J."/>
        </authorList>
    </citation>
    <scope>NUCLEOTIDE SEQUENCE</scope>
</reference>
<dbReference type="SMART" id="SM00507">
    <property type="entry name" value="HNHc"/>
    <property type="match status" value="1"/>
</dbReference>
<feature type="domain" description="HNH nuclease" evidence="1">
    <location>
        <begin position="159"/>
        <end position="208"/>
    </location>
</feature>